<accession>A0A1Y5PFR0</accession>
<gene>
    <name evidence="1" type="ORF">MHPYR_430062</name>
</gene>
<reference evidence="1" key="1">
    <citation type="submission" date="2016-03" db="EMBL/GenBank/DDBJ databases">
        <authorList>
            <person name="Ploux O."/>
        </authorList>
    </citation>
    <scope>NUCLEOTIDE SEQUENCE</scope>
    <source>
        <strain evidence="1">UC10</strain>
    </source>
</reference>
<dbReference type="AlphaFoldDB" id="A0A1Y5PFR0"/>
<name>A0A1Y5PFR0_9MYCO</name>
<sequence>MTTTAALAQARTDIHAAVAAHDDRDRRRQYALSARDHATEVLHADDATRTELEYAGYYLDDAYGMLAAS</sequence>
<protein>
    <submittedName>
        <fullName evidence="1">Uncharacterized protein</fullName>
    </submittedName>
</protein>
<organism evidence="1">
    <name type="scientific">uncultured Mycobacterium sp</name>
    <dbReference type="NCBI Taxonomy" id="171292"/>
    <lineage>
        <taxon>Bacteria</taxon>
        <taxon>Bacillati</taxon>
        <taxon>Actinomycetota</taxon>
        <taxon>Actinomycetes</taxon>
        <taxon>Mycobacteriales</taxon>
        <taxon>Mycobacteriaceae</taxon>
        <taxon>Mycobacterium</taxon>
        <taxon>environmental samples</taxon>
    </lineage>
</organism>
<evidence type="ECO:0000313" key="1">
    <source>
        <dbReference type="EMBL" id="SBS77473.1"/>
    </source>
</evidence>
<proteinExistence type="predicted"/>
<dbReference type="EMBL" id="FLQS01000038">
    <property type="protein sequence ID" value="SBS77473.1"/>
    <property type="molecule type" value="Genomic_DNA"/>
</dbReference>